<proteinExistence type="predicted"/>
<reference evidence="2 3" key="1">
    <citation type="journal article" date="2019" name="Nat. Ecol. Evol.">
        <title>Megaphylogeny resolves global patterns of mushroom evolution.</title>
        <authorList>
            <person name="Varga T."/>
            <person name="Krizsan K."/>
            <person name="Foldi C."/>
            <person name="Dima B."/>
            <person name="Sanchez-Garcia M."/>
            <person name="Sanchez-Ramirez S."/>
            <person name="Szollosi G.J."/>
            <person name="Szarkandi J.G."/>
            <person name="Papp V."/>
            <person name="Albert L."/>
            <person name="Andreopoulos W."/>
            <person name="Angelini C."/>
            <person name="Antonin V."/>
            <person name="Barry K.W."/>
            <person name="Bougher N.L."/>
            <person name="Buchanan P."/>
            <person name="Buyck B."/>
            <person name="Bense V."/>
            <person name="Catcheside P."/>
            <person name="Chovatia M."/>
            <person name="Cooper J."/>
            <person name="Damon W."/>
            <person name="Desjardin D."/>
            <person name="Finy P."/>
            <person name="Geml J."/>
            <person name="Haridas S."/>
            <person name="Hughes K."/>
            <person name="Justo A."/>
            <person name="Karasinski D."/>
            <person name="Kautmanova I."/>
            <person name="Kiss B."/>
            <person name="Kocsube S."/>
            <person name="Kotiranta H."/>
            <person name="LaButti K.M."/>
            <person name="Lechner B.E."/>
            <person name="Liimatainen K."/>
            <person name="Lipzen A."/>
            <person name="Lukacs Z."/>
            <person name="Mihaltcheva S."/>
            <person name="Morgado L.N."/>
            <person name="Niskanen T."/>
            <person name="Noordeloos M.E."/>
            <person name="Ohm R.A."/>
            <person name="Ortiz-Santana B."/>
            <person name="Ovrebo C."/>
            <person name="Racz N."/>
            <person name="Riley R."/>
            <person name="Savchenko A."/>
            <person name="Shiryaev A."/>
            <person name="Soop K."/>
            <person name="Spirin V."/>
            <person name="Szebenyi C."/>
            <person name="Tomsovsky M."/>
            <person name="Tulloss R.E."/>
            <person name="Uehling J."/>
            <person name="Grigoriev I.V."/>
            <person name="Vagvolgyi C."/>
            <person name="Papp T."/>
            <person name="Martin F.M."/>
            <person name="Miettinen O."/>
            <person name="Hibbett D.S."/>
            <person name="Nagy L.G."/>
        </authorList>
    </citation>
    <scope>NUCLEOTIDE SEQUENCE [LARGE SCALE GENOMIC DNA]</scope>
    <source>
        <strain evidence="2 3">CBS 309.79</strain>
    </source>
</reference>
<sequence length="267" mass="29863">MLARLSSKTSKALGLHVQLDTRSTGIVSISDDEAIVVDVDCLREFFAPLPEHAWRQLLGSVAPMYRTVHNILTEDTERVADFLSKLEIEGDRCALPHPALVESSSPSHGENCSTSPRRRRRSIRSSSISHPTNHTIPTIIITPSPPQPRSPCRTPYQDSAFRTRLVVPGYFVANDIHPPQLPHPHHGSRLPSPQSSACSSAGESWRYAHLGASTMVLKEWVWEHGHWRAVLPSLEEQEERGLFARSLVVRRRKGSIGRRRREGGPVH</sequence>
<protein>
    <submittedName>
        <fullName evidence="2">Uncharacterized protein</fullName>
    </submittedName>
</protein>
<feature type="compositionally biased region" description="Low complexity" evidence="1">
    <location>
        <begin position="124"/>
        <end position="142"/>
    </location>
</feature>
<evidence type="ECO:0000256" key="1">
    <source>
        <dbReference type="SAM" id="MobiDB-lite"/>
    </source>
</evidence>
<dbReference type="Proteomes" id="UP000305067">
    <property type="component" value="Unassembled WGS sequence"/>
</dbReference>
<keyword evidence="3" id="KW-1185">Reference proteome</keyword>
<dbReference type="EMBL" id="ML178816">
    <property type="protein sequence ID" value="TFL05579.1"/>
    <property type="molecule type" value="Genomic_DNA"/>
</dbReference>
<feature type="compositionally biased region" description="Polar residues" evidence="1">
    <location>
        <begin position="102"/>
        <end position="114"/>
    </location>
</feature>
<dbReference type="AlphaFoldDB" id="A0A5C3QZ57"/>
<evidence type="ECO:0000313" key="2">
    <source>
        <dbReference type="EMBL" id="TFL05579.1"/>
    </source>
</evidence>
<evidence type="ECO:0000313" key="3">
    <source>
        <dbReference type="Proteomes" id="UP000305067"/>
    </source>
</evidence>
<organism evidence="2 3">
    <name type="scientific">Pterulicium gracile</name>
    <dbReference type="NCBI Taxonomy" id="1884261"/>
    <lineage>
        <taxon>Eukaryota</taxon>
        <taxon>Fungi</taxon>
        <taxon>Dikarya</taxon>
        <taxon>Basidiomycota</taxon>
        <taxon>Agaricomycotina</taxon>
        <taxon>Agaricomycetes</taxon>
        <taxon>Agaricomycetidae</taxon>
        <taxon>Agaricales</taxon>
        <taxon>Pleurotineae</taxon>
        <taxon>Pterulaceae</taxon>
        <taxon>Pterulicium</taxon>
    </lineage>
</organism>
<feature type="region of interest" description="Disordered" evidence="1">
    <location>
        <begin position="98"/>
        <end position="153"/>
    </location>
</feature>
<gene>
    <name evidence="2" type="ORF">BDV98DRAFT_589197</name>
</gene>
<dbReference type="OrthoDB" id="3260913at2759"/>
<accession>A0A5C3QZ57</accession>
<name>A0A5C3QZ57_9AGAR</name>